<dbReference type="Pfam" id="PF03732">
    <property type="entry name" value="Retrotrans_gag"/>
    <property type="match status" value="1"/>
</dbReference>
<dbReference type="InterPro" id="IPR001584">
    <property type="entry name" value="Integrase_cat-core"/>
</dbReference>
<feature type="region of interest" description="Disordered" evidence="1">
    <location>
        <begin position="800"/>
        <end position="837"/>
    </location>
</feature>
<dbReference type="InterPro" id="IPR012337">
    <property type="entry name" value="RNaseH-like_sf"/>
</dbReference>
<gene>
    <name evidence="3" type="ORF">FSB_LOCUS24536</name>
</gene>
<feature type="compositionally biased region" description="Basic and acidic residues" evidence="1">
    <location>
        <begin position="40"/>
        <end position="49"/>
    </location>
</feature>
<dbReference type="Gene3D" id="2.40.70.10">
    <property type="entry name" value="Acid Proteases"/>
    <property type="match status" value="1"/>
</dbReference>
<evidence type="ECO:0000256" key="1">
    <source>
        <dbReference type="SAM" id="MobiDB-lite"/>
    </source>
</evidence>
<dbReference type="GO" id="GO:0015074">
    <property type="term" value="P:DNA integration"/>
    <property type="evidence" value="ECO:0007669"/>
    <property type="project" value="InterPro"/>
</dbReference>
<dbReference type="InterPro" id="IPR021109">
    <property type="entry name" value="Peptidase_aspartic_dom_sf"/>
</dbReference>
<dbReference type="SUPFAM" id="SSF56672">
    <property type="entry name" value="DNA/RNA polymerases"/>
    <property type="match status" value="2"/>
</dbReference>
<dbReference type="SUPFAM" id="SSF53098">
    <property type="entry name" value="Ribonuclease H-like"/>
    <property type="match status" value="1"/>
</dbReference>
<proteinExistence type="predicted"/>
<dbReference type="PROSITE" id="PS50994">
    <property type="entry name" value="INTEGRASE"/>
    <property type="match status" value="1"/>
</dbReference>
<dbReference type="CDD" id="cd00303">
    <property type="entry name" value="retropepsin_like"/>
    <property type="match status" value="1"/>
</dbReference>
<feature type="compositionally biased region" description="Basic and acidic residues" evidence="1">
    <location>
        <begin position="805"/>
        <end position="817"/>
    </location>
</feature>
<dbReference type="Pfam" id="PF17919">
    <property type="entry name" value="RT_RNaseH_2"/>
    <property type="match status" value="2"/>
</dbReference>
<name>A0A2N9GBZ2_FAGSY</name>
<dbReference type="InterPro" id="IPR005162">
    <property type="entry name" value="Retrotrans_gag_dom"/>
</dbReference>
<dbReference type="GO" id="GO:0003676">
    <property type="term" value="F:nucleic acid binding"/>
    <property type="evidence" value="ECO:0007669"/>
    <property type="project" value="InterPro"/>
</dbReference>
<evidence type="ECO:0000259" key="2">
    <source>
        <dbReference type="PROSITE" id="PS50994"/>
    </source>
</evidence>
<sequence length="1523" mass="173877">MQQQFERLNFVLGEVRDRMDHQEAAIRNLQGGRDRRRRESRVENEYENERDGEDEEDLASEVGSGRHRRVRRERGLEGNLGGLDGVDRNLGSIKMKIPSFQGKNEKIPSFQGKTDPEVYLEWEKKIDLVFDCHNYSEEKKVKLAVIEFTDYAIIWWDQLVTNRRRNNERPVETWGELKALMRRRFVPSHFYRDLYQKLQNLTQGSRSVEDYHKEMEVAMIRANVEEDREATMARFLSGLNRDIANVIELQHYVEIEDMVHMAMKVERQLKRKETQGLVSNTTWKSKWDRNDLAEAKRKTEIHLREKMKGTSNKPKGTLLLNVQTGRVMIMRDNGEVMTESEDDSDGMPELVDASDDDGVVYPVTGESLVARRALNTHIKVDDAEQQRENIFHTRCHVNNKWLNDCGEVRVDRQVLVTFSIGKYLDEVLCDVVPMHAGHILLGRPWQYDRRVTHDGFKNMYSFVKGGKTIKLAPLTPSQVYEDQLKLKSERMRCIPRGDANELPPIRGIEHQIDFVPGAAIPNRPAYRSNPEETKELQKASIEVDEEKVKAIKEWPTPKSITEVRSFHGLASFYRRFVKDFSTLAAPLTEHYLNFNKTFEIECDASGIGIGAVLMQDRRPIAFFSEKLSGASLEHLKGQGKLNQRHARWLEYIETFPYVIRYKQDMYADDTDFSDVYKACDKTAFDLMPLPVDGRSSLDGQKKAELVKSLHERVRLQIAQKNERVASQANKGRRRVIFEPGDWVWVHMRKERFPAHRKTKLHPRGDGPFQILEKINDNAYKVDLPGEYKVSATFNVSDLSPFDVGEDSRSNPFEERGNDGNQGGPSLKDPLQVPDGPITRSRAKKIKEAMQGLVQSTWDEASKSPTIKGFHSYGFISVAQPKVASSKPPARSSHSAKALSGPSNFVVPSFRAFQTVFKEPILKVMNKIKEQLASADHHDQYIDTNLSERREVSLADRRLNILGTASVWVINVIHNPLCSSILPSSYRDVQLPHNDPLVITLRIRNFDVRRVLIDQGNFAEVIYQDLYEKLGLGESDLTSFTSPVFGFSGESIVSQGKATLLVLMGPINLQIEFIVVKVSSPYNAIMGRDWLHRMKAVPSTLHQKLSNQIERLGQGRTNRSIMTITASRLQGKGDHPRGGAREGKTVQVYIDDMLIKSLKEDHLADLTRVFGILRNDRLRLNASKCTFGVSLGKFLGHVVSRRGIETNPDQIAALMDLAKPQDAKQVQRLTGMVAALGRFISRSANKCKQFFRLLGRKRKFLWDNECSVAFQGIKSYFSYAPYLSIPIPREPLFLYLAIFNHVVSAVLVREMGQEQRPIFFVSKVMDETKLRYLPLEKAALALFQFLLAELESTCVAQIGREHNSYADILAKLATALESDMQRTIFISDNGTQFESRLFMGFCSDLGIKNFFSLAAYPQSNGQVKVSNKVILDRVKKRLEKAKGKWVEELPSVMWTHRTTNRRSIGETPFALSYGVEAVIPLEIGLPTTRTTKFNVEANEDSLRKDLDLLEEMRDLAVVRLASYQ</sequence>
<accession>A0A2N9GBZ2</accession>
<reference evidence="3" key="1">
    <citation type="submission" date="2018-02" db="EMBL/GenBank/DDBJ databases">
        <authorList>
            <person name="Cohen D.B."/>
            <person name="Kent A.D."/>
        </authorList>
    </citation>
    <scope>NUCLEOTIDE SEQUENCE</scope>
</reference>
<dbReference type="InterPro" id="IPR056924">
    <property type="entry name" value="SH3_Tf2-1"/>
</dbReference>
<organism evidence="3">
    <name type="scientific">Fagus sylvatica</name>
    <name type="common">Beechnut</name>
    <dbReference type="NCBI Taxonomy" id="28930"/>
    <lineage>
        <taxon>Eukaryota</taxon>
        <taxon>Viridiplantae</taxon>
        <taxon>Streptophyta</taxon>
        <taxon>Embryophyta</taxon>
        <taxon>Tracheophyta</taxon>
        <taxon>Spermatophyta</taxon>
        <taxon>Magnoliopsida</taxon>
        <taxon>eudicotyledons</taxon>
        <taxon>Gunneridae</taxon>
        <taxon>Pentapetalae</taxon>
        <taxon>rosids</taxon>
        <taxon>fabids</taxon>
        <taxon>Fagales</taxon>
        <taxon>Fagaceae</taxon>
        <taxon>Fagus</taxon>
    </lineage>
</organism>
<dbReference type="Pfam" id="PF24626">
    <property type="entry name" value="SH3_Tf2-1"/>
    <property type="match status" value="1"/>
</dbReference>
<dbReference type="InterPro" id="IPR036397">
    <property type="entry name" value="RNaseH_sf"/>
</dbReference>
<dbReference type="InterPro" id="IPR043128">
    <property type="entry name" value="Rev_trsase/Diguanyl_cyclase"/>
</dbReference>
<dbReference type="PANTHER" id="PTHR35046:SF9">
    <property type="entry name" value="RNA-DIRECTED DNA POLYMERASE"/>
    <property type="match status" value="1"/>
</dbReference>
<dbReference type="PANTHER" id="PTHR35046">
    <property type="entry name" value="ZINC KNUCKLE (CCHC-TYPE) FAMILY PROTEIN"/>
    <property type="match status" value="1"/>
</dbReference>
<dbReference type="InterPro" id="IPR041577">
    <property type="entry name" value="RT_RNaseH_2"/>
</dbReference>
<feature type="region of interest" description="Disordered" evidence="1">
    <location>
        <begin position="30"/>
        <end position="73"/>
    </location>
</feature>
<dbReference type="EMBL" id="OIVN01001688">
    <property type="protein sequence ID" value="SPC96654.1"/>
    <property type="molecule type" value="Genomic_DNA"/>
</dbReference>
<dbReference type="InterPro" id="IPR043502">
    <property type="entry name" value="DNA/RNA_pol_sf"/>
</dbReference>
<feature type="domain" description="Integrase catalytic" evidence="2">
    <location>
        <begin position="1312"/>
        <end position="1475"/>
    </location>
</feature>
<protein>
    <recommendedName>
        <fullName evidence="2">Integrase catalytic domain-containing protein</fullName>
    </recommendedName>
</protein>
<feature type="compositionally biased region" description="Acidic residues" evidence="1">
    <location>
        <begin position="50"/>
        <end position="59"/>
    </location>
</feature>
<evidence type="ECO:0000313" key="3">
    <source>
        <dbReference type="EMBL" id="SPC96654.1"/>
    </source>
</evidence>
<dbReference type="Gene3D" id="3.30.420.10">
    <property type="entry name" value="Ribonuclease H-like superfamily/Ribonuclease H"/>
    <property type="match status" value="1"/>
</dbReference>
<dbReference type="Gene3D" id="3.30.70.270">
    <property type="match status" value="3"/>
</dbReference>